<evidence type="ECO:0000313" key="1">
    <source>
        <dbReference type="Proteomes" id="UP000695022"/>
    </source>
</evidence>
<dbReference type="GeneID" id="106820067"/>
<keyword evidence="1" id="KW-1185">Reference proteome</keyword>
<organism evidence="1 2">
    <name type="scientific">Priapulus caudatus</name>
    <name type="common">Priapulid worm</name>
    <dbReference type="NCBI Taxonomy" id="37621"/>
    <lineage>
        <taxon>Eukaryota</taxon>
        <taxon>Metazoa</taxon>
        <taxon>Ecdysozoa</taxon>
        <taxon>Scalidophora</taxon>
        <taxon>Priapulida</taxon>
        <taxon>Priapulimorpha</taxon>
        <taxon>Priapulimorphida</taxon>
        <taxon>Priapulidae</taxon>
        <taxon>Priapulus</taxon>
    </lineage>
</organism>
<reference evidence="2" key="1">
    <citation type="submission" date="2025-08" db="UniProtKB">
        <authorList>
            <consortium name="RefSeq"/>
        </authorList>
    </citation>
    <scope>IDENTIFICATION</scope>
</reference>
<name>A0ABM1F6P2_PRICU</name>
<evidence type="ECO:0000313" key="2">
    <source>
        <dbReference type="RefSeq" id="XP_014680113.1"/>
    </source>
</evidence>
<proteinExistence type="predicted"/>
<dbReference type="Proteomes" id="UP000695022">
    <property type="component" value="Unplaced"/>
</dbReference>
<dbReference type="RefSeq" id="XP_014680113.1">
    <property type="nucleotide sequence ID" value="XM_014824627.1"/>
</dbReference>
<gene>
    <name evidence="2" type="primary">LOC106820067</name>
</gene>
<protein>
    <submittedName>
        <fullName evidence="2">Uncharacterized protein LOC106820067 isoform X1</fullName>
    </submittedName>
</protein>
<accession>A0ABM1F6P2</accession>
<sequence length="107" mass="12713">MMPCIRKDKKRYRVGEGREIYHLILMTAQKKTCQRYTILKEAKEMRVAEKLRSQVQAKCVLTHQCPCQICQRYTILKEAKEMRVAEKLRSQVQAKCVLTHQCPCQIW</sequence>